<sequence>MTNNDFLEKIRGVNENYRGKMKSVTFIVKRGNEQKKIFKWFFKPNNIDFYISFPYYSCNNYHCGTFEKADSSQNGTFNAEENGTASQVPLKFSYHRDGNIHFKPTSYESNNENKAYKLASLKVPPITQREGEHIFTILFEGLSKFANYQKSTKRIGELEVILPIPDDIINFEIRGYTASTSEGLDGKIKEGVPPWFQFEGRSPEGEPIYLGIYAILSRKSHIVDANKNGLVVFAGFDRSKVKETGKVKSLYLFAR</sequence>
<gene>
    <name evidence="1" type="ORF">A2382_01090</name>
</gene>
<name>A0A1F8CSX9_9BACT</name>
<dbReference type="EMBL" id="MGHY01000015">
    <property type="protein sequence ID" value="OGM79453.1"/>
    <property type="molecule type" value="Genomic_DNA"/>
</dbReference>
<proteinExistence type="predicted"/>
<dbReference type="Proteomes" id="UP000178999">
    <property type="component" value="Unassembled WGS sequence"/>
</dbReference>
<comment type="caution">
    <text evidence="1">The sequence shown here is derived from an EMBL/GenBank/DDBJ whole genome shotgun (WGS) entry which is preliminary data.</text>
</comment>
<reference evidence="1 2" key="1">
    <citation type="journal article" date="2016" name="Nat. Commun.">
        <title>Thousands of microbial genomes shed light on interconnected biogeochemical processes in an aquifer system.</title>
        <authorList>
            <person name="Anantharaman K."/>
            <person name="Brown C.T."/>
            <person name="Hug L.A."/>
            <person name="Sharon I."/>
            <person name="Castelle C.J."/>
            <person name="Probst A.J."/>
            <person name="Thomas B.C."/>
            <person name="Singh A."/>
            <person name="Wilkins M.J."/>
            <person name="Karaoz U."/>
            <person name="Brodie E.L."/>
            <person name="Williams K.H."/>
            <person name="Hubbard S.S."/>
            <person name="Banfield J.F."/>
        </authorList>
    </citation>
    <scope>NUCLEOTIDE SEQUENCE [LARGE SCALE GENOMIC DNA]</scope>
</reference>
<dbReference type="AlphaFoldDB" id="A0A1F8CSX9"/>
<protein>
    <submittedName>
        <fullName evidence="1">Uncharacterized protein</fullName>
    </submittedName>
</protein>
<organism evidence="1 2">
    <name type="scientific">Candidatus Woesebacteria bacterium RIFOXYB1_FULL_38_16</name>
    <dbReference type="NCBI Taxonomy" id="1802538"/>
    <lineage>
        <taxon>Bacteria</taxon>
        <taxon>Candidatus Woeseibacteriota</taxon>
    </lineage>
</organism>
<evidence type="ECO:0000313" key="2">
    <source>
        <dbReference type="Proteomes" id="UP000178999"/>
    </source>
</evidence>
<evidence type="ECO:0000313" key="1">
    <source>
        <dbReference type="EMBL" id="OGM79453.1"/>
    </source>
</evidence>
<accession>A0A1F8CSX9</accession>